<keyword evidence="4" id="KW-1185">Reference proteome</keyword>
<evidence type="ECO:0000256" key="1">
    <source>
        <dbReference type="SAM" id="MobiDB-lite"/>
    </source>
</evidence>
<sequence length="291" mass="32546">MSSGDGDLRELGIFLKARRAELDPLQVGLPETGVPRRVAGLRREEVAQLAAISPDYYTRVEQGRMRASVPVLESIARALRLTDDQHAYLFGLAGRPQAPPRDGHEHRTVSPHTRRLLDQLTESPAVVLSDTMDVLAWNRLAAAFLTDFDRVPEKDRNYVWLLFNDPALRALYDDWETGARACVAYLRMHTTAHPRDARLRALLSRMGSHSDFQQWWQAREVAVQSTGNKVFHHPSAGTLTLDWDTLTSSTAPDQHIVVWTPVPGSLSEQRLHHLAVGVAARAPESPRPAQP</sequence>
<dbReference type="Gene3D" id="3.30.450.180">
    <property type="match status" value="1"/>
</dbReference>
<dbReference type="PANTHER" id="PTHR35010">
    <property type="entry name" value="BLL4672 PROTEIN-RELATED"/>
    <property type="match status" value="1"/>
</dbReference>
<dbReference type="AlphaFoldDB" id="A0A4Z1DAR9"/>
<dbReference type="Gene3D" id="1.10.260.40">
    <property type="entry name" value="lambda repressor-like DNA-binding domains"/>
    <property type="match status" value="1"/>
</dbReference>
<gene>
    <name evidence="3" type="ORF">E5083_06955</name>
</gene>
<proteinExistence type="predicted"/>
<dbReference type="SUPFAM" id="SSF47413">
    <property type="entry name" value="lambda repressor-like DNA-binding domains"/>
    <property type="match status" value="1"/>
</dbReference>
<dbReference type="Pfam" id="PF13560">
    <property type="entry name" value="HTH_31"/>
    <property type="match status" value="1"/>
</dbReference>
<organism evidence="3 4">
    <name type="scientific">Streptomyces bauhiniae</name>
    <dbReference type="NCBI Taxonomy" id="2340725"/>
    <lineage>
        <taxon>Bacteria</taxon>
        <taxon>Bacillati</taxon>
        <taxon>Actinomycetota</taxon>
        <taxon>Actinomycetes</taxon>
        <taxon>Kitasatosporales</taxon>
        <taxon>Streptomycetaceae</taxon>
        <taxon>Streptomyces</taxon>
    </lineage>
</organism>
<accession>A0A4Z1DAR9</accession>
<evidence type="ECO:0000313" key="3">
    <source>
        <dbReference type="EMBL" id="TGN79372.1"/>
    </source>
</evidence>
<comment type="caution">
    <text evidence="3">The sequence shown here is derived from an EMBL/GenBank/DDBJ whole genome shotgun (WGS) entry which is preliminary data.</text>
</comment>
<dbReference type="CDD" id="cd00093">
    <property type="entry name" value="HTH_XRE"/>
    <property type="match status" value="1"/>
</dbReference>
<dbReference type="RefSeq" id="WP_135784713.1">
    <property type="nucleotide sequence ID" value="NZ_JBEXJV010000013.1"/>
</dbReference>
<reference evidence="3 4" key="1">
    <citation type="submission" date="2019-04" db="EMBL/GenBank/DDBJ databases">
        <title>Streptomyces sp. nov. Bv016 isolated from bark of Buahinia variegata.</title>
        <authorList>
            <person name="Kanchanasin P."/>
            <person name="Tanasupawat S."/>
            <person name="Yuki M."/>
            <person name="Kudo T."/>
        </authorList>
    </citation>
    <scope>NUCLEOTIDE SEQUENCE [LARGE SCALE GENOMIC DNA]</scope>
    <source>
        <strain evidence="3 4">Bv016</strain>
    </source>
</reference>
<dbReference type="GeneID" id="95447334"/>
<dbReference type="Proteomes" id="UP000298159">
    <property type="component" value="Unassembled WGS sequence"/>
</dbReference>
<feature type="domain" description="HTH cro/C1-type" evidence="2">
    <location>
        <begin position="36"/>
        <end position="85"/>
    </location>
</feature>
<dbReference type="SMART" id="SM00530">
    <property type="entry name" value="HTH_XRE"/>
    <property type="match status" value="1"/>
</dbReference>
<protein>
    <submittedName>
        <fullName evidence="3">XRE family transcriptional regulator</fullName>
    </submittedName>
</protein>
<dbReference type="EMBL" id="SRRT01000002">
    <property type="protein sequence ID" value="TGN79372.1"/>
    <property type="molecule type" value="Genomic_DNA"/>
</dbReference>
<dbReference type="PROSITE" id="PS50943">
    <property type="entry name" value="HTH_CROC1"/>
    <property type="match status" value="1"/>
</dbReference>
<dbReference type="InterPro" id="IPR010982">
    <property type="entry name" value="Lambda_DNA-bd_dom_sf"/>
</dbReference>
<dbReference type="PANTHER" id="PTHR35010:SF2">
    <property type="entry name" value="BLL4672 PROTEIN"/>
    <property type="match status" value="1"/>
</dbReference>
<feature type="region of interest" description="Disordered" evidence="1">
    <location>
        <begin position="93"/>
        <end position="112"/>
    </location>
</feature>
<evidence type="ECO:0000259" key="2">
    <source>
        <dbReference type="PROSITE" id="PS50943"/>
    </source>
</evidence>
<dbReference type="InterPro" id="IPR041413">
    <property type="entry name" value="MLTR_LBD"/>
</dbReference>
<dbReference type="GO" id="GO:0003677">
    <property type="term" value="F:DNA binding"/>
    <property type="evidence" value="ECO:0007669"/>
    <property type="project" value="InterPro"/>
</dbReference>
<dbReference type="Pfam" id="PF17765">
    <property type="entry name" value="MLTR_LBD"/>
    <property type="match status" value="1"/>
</dbReference>
<evidence type="ECO:0000313" key="4">
    <source>
        <dbReference type="Proteomes" id="UP000298159"/>
    </source>
</evidence>
<name>A0A4Z1DAR9_9ACTN</name>
<dbReference type="InterPro" id="IPR001387">
    <property type="entry name" value="Cro/C1-type_HTH"/>
</dbReference>